<dbReference type="InterPro" id="IPR019261">
    <property type="entry name" value="PARG_cat_microbial"/>
</dbReference>
<evidence type="ECO:0000313" key="3">
    <source>
        <dbReference type="EMBL" id="KAJ9158018.1"/>
    </source>
</evidence>
<feature type="region of interest" description="Disordered" evidence="1">
    <location>
        <begin position="1"/>
        <end position="20"/>
    </location>
</feature>
<dbReference type="PANTHER" id="PTHR35596:SF2">
    <property type="entry name" value="MICROBIAL-TYPE PARG CATALYTIC DOMAIN-CONTAINING PROTEIN"/>
    <property type="match status" value="1"/>
</dbReference>
<evidence type="ECO:0000313" key="4">
    <source>
        <dbReference type="Proteomes" id="UP001174691"/>
    </source>
</evidence>
<dbReference type="AlphaFoldDB" id="A0AA38VYL0"/>
<name>A0AA38VYL0_9PEZI</name>
<evidence type="ECO:0000256" key="1">
    <source>
        <dbReference type="SAM" id="MobiDB-lite"/>
    </source>
</evidence>
<keyword evidence="3" id="KW-0808">Transferase</keyword>
<comment type="caution">
    <text evidence="3">The sequence shown here is derived from an EMBL/GenBank/DDBJ whole genome shotgun (WGS) entry which is preliminary data.</text>
</comment>
<keyword evidence="4" id="KW-1185">Reference proteome</keyword>
<accession>A0AA38VYL0</accession>
<dbReference type="EMBL" id="JANBVN010000043">
    <property type="protein sequence ID" value="KAJ9158018.1"/>
    <property type="molecule type" value="Genomic_DNA"/>
</dbReference>
<reference evidence="3" key="1">
    <citation type="submission" date="2022-07" db="EMBL/GenBank/DDBJ databases">
        <title>Fungi with potential for degradation of polypropylene.</title>
        <authorList>
            <person name="Gostincar C."/>
        </authorList>
    </citation>
    <scope>NUCLEOTIDE SEQUENCE</scope>
    <source>
        <strain evidence="3">EXF-13287</strain>
    </source>
</reference>
<dbReference type="Proteomes" id="UP001174691">
    <property type="component" value="Unassembled WGS sequence"/>
</dbReference>
<protein>
    <submittedName>
        <fullName evidence="3">Serine threonine kinase</fullName>
    </submittedName>
</protein>
<sequence length="345" mass="37696">MPGSSKQSPKRKPSEVAAETKRTYLPHIKKQYAQTHSYLFDHPPTQCVFGPENRPTNFTHPEFYLKSGDPVDIALGWQQETNAYVPVICAANDKRPGGDWETGVQGYEERLCRRSSLAATLATPAPDWASCNFPIPSTGGIYSPCVVVFLKANYDKLSPEEWGSLPIVSVPPTRWPKLVPEGNKYSFSDERAMVKDKIRGALLICAWYGHERVVVSGDWGLGNGHRNPPRELAEVWREVLLYDPVLRGRIRQVAFVFEDAGQSTAQMIAAEMSKKDGKKGGGAAKAGKEGKGKGAAGAAAAATSCGGVGMPTDASIFLAVFDEEEIRRVVEQPDARYGLDNLLTK</sequence>
<organism evidence="3 4">
    <name type="scientific">Coniochaeta hoffmannii</name>
    <dbReference type="NCBI Taxonomy" id="91930"/>
    <lineage>
        <taxon>Eukaryota</taxon>
        <taxon>Fungi</taxon>
        <taxon>Dikarya</taxon>
        <taxon>Ascomycota</taxon>
        <taxon>Pezizomycotina</taxon>
        <taxon>Sordariomycetes</taxon>
        <taxon>Sordariomycetidae</taxon>
        <taxon>Coniochaetales</taxon>
        <taxon>Coniochaetaceae</taxon>
        <taxon>Coniochaeta</taxon>
    </lineage>
</organism>
<proteinExistence type="predicted"/>
<keyword evidence="3" id="KW-0418">Kinase</keyword>
<feature type="domain" description="Microbial-type PARG catalytic" evidence="2">
    <location>
        <begin position="53"/>
        <end position="149"/>
    </location>
</feature>
<gene>
    <name evidence="3" type="ORF">NKR19_g3765</name>
</gene>
<dbReference type="PANTHER" id="PTHR35596">
    <property type="entry name" value="DUF2263 DOMAIN-CONTAINING PROTEIN"/>
    <property type="match status" value="1"/>
</dbReference>
<dbReference type="InterPro" id="IPR043472">
    <property type="entry name" value="Macro_dom-like"/>
</dbReference>
<evidence type="ECO:0000259" key="2">
    <source>
        <dbReference type="Pfam" id="PF10021"/>
    </source>
</evidence>
<dbReference type="Pfam" id="PF10021">
    <property type="entry name" value="PARG_cat_microb"/>
    <property type="match status" value="1"/>
</dbReference>
<dbReference type="Gene3D" id="3.40.220.10">
    <property type="entry name" value="Leucine Aminopeptidase, subunit E, domain 1"/>
    <property type="match status" value="1"/>
</dbReference>
<dbReference type="GO" id="GO:0016301">
    <property type="term" value="F:kinase activity"/>
    <property type="evidence" value="ECO:0007669"/>
    <property type="project" value="UniProtKB-KW"/>
</dbReference>